<comment type="caution">
    <text evidence="9">The sequence shown here is derived from an EMBL/GenBank/DDBJ whole genome shotgun (WGS) entry which is preliminary data.</text>
</comment>
<feature type="transmembrane region" description="Helical" evidence="7">
    <location>
        <begin position="20"/>
        <end position="39"/>
    </location>
</feature>
<reference evidence="9" key="1">
    <citation type="journal article" date="2021" name="Front. Microbiol.">
        <title>Comprehensive Comparative Genomics and Phenotyping of Methylobacterium Species.</title>
        <authorList>
            <person name="Alessa O."/>
            <person name="Ogura Y."/>
            <person name="Fujitani Y."/>
            <person name="Takami H."/>
            <person name="Hayashi T."/>
            <person name="Sahin N."/>
            <person name="Tani A."/>
        </authorList>
    </citation>
    <scope>NUCLEOTIDE SEQUENCE</scope>
    <source>
        <strain evidence="9">KCTC 52305</strain>
    </source>
</reference>
<keyword evidence="4 7" id="KW-0812">Transmembrane</keyword>
<organism evidence="9 10">
    <name type="scientific">Methylobacterium crusticola</name>
    <dbReference type="NCBI Taxonomy" id="1697972"/>
    <lineage>
        <taxon>Bacteria</taxon>
        <taxon>Pseudomonadati</taxon>
        <taxon>Pseudomonadota</taxon>
        <taxon>Alphaproteobacteria</taxon>
        <taxon>Hyphomicrobiales</taxon>
        <taxon>Methylobacteriaceae</taxon>
        <taxon>Methylobacterium</taxon>
    </lineage>
</organism>
<keyword evidence="5 7" id="KW-1133">Transmembrane helix</keyword>
<gene>
    <name evidence="9" type="ORF">OPKNFCMD_2696</name>
</gene>
<feature type="transmembrane region" description="Helical" evidence="7">
    <location>
        <begin position="166"/>
        <end position="187"/>
    </location>
</feature>
<dbReference type="Pfam" id="PF01694">
    <property type="entry name" value="Rhomboid"/>
    <property type="match status" value="2"/>
</dbReference>
<feature type="transmembrane region" description="Helical" evidence="7">
    <location>
        <begin position="220"/>
        <end position="242"/>
    </location>
</feature>
<dbReference type="SUPFAM" id="SSF144091">
    <property type="entry name" value="Rhomboid-like"/>
    <property type="match status" value="1"/>
</dbReference>
<evidence type="ECO:0000256" key="2">
    <source>
        <dbReference type="ARBA" id="ARBA00022475"/>
    </source>
</evidence>
<evidence type="ECO:0000256" key="5">
    <source>
        <dbReference type="ARBA" id="ARBA00022989"/>
    </source>
</evidence>
<evidence type="ECO:0000256" key="6">
    <source>
        <dbReference type="ARBA" id="ARBA00023136"/>
    </source>
</evidence>
<protein>
    <recommendedName>
        <fullName evidence="8">Peptidase S54 rhomboid domain-containing protein</fullName>
    </recommendedName>
</protein>
<keyword evidence="2" id="KW-1003">Cell membrane</keyword>
<dbReference type="Gene3D" id="1.20.1540.10">
    <property type="entry name" value="Rhomboid-like"/>
    <property type="match status" value="1"/>
</dbReference>
<dbReference type="RefSeq" id="WP_128566131.1">
    <property type="nucleotide sequence ID" value="NZ_BPQH01000007.1"/>
</dbReference>
<sequence>MDATPDFPRPPRVPVFNMPAVVTASVGLMVLIHAVRVLLLPDSWDITVLVDLALVPARWTAALDPDRGADILRAAAEAQGGFLEVEARKAFAAYILAEPGAMPWTFATYALLHGSWTHVLLNGVWLAAFGTPVARRCGAWRYGAIALVSTVAGAALHVALDPLSTVPLIGASAGVSGLMAAAVRFAFQPPDGPVAPGTPPWQRPVATRLQTIPELLRNRAATVFLVIWLVTNLLFGIMAVPFGISESAVAWDAHLGGFVAGFLALPLLDRLGRR</sequence>
<name>A0ABQ4QZ04_9HYPH</name>
<accession>A0ABQ4QZ04</accession>
<evidence type="ECO:0000256" key="4">
    <source>
        <dbReference type="ARBA" id="ARBA00022692"/>
    </source>
</evidence>
<dbReference type="InterPro" id="IPR035952">
    <property type="entry name" value="Rhomboid-like_sf"/>
</dbReference>
<feature type="transmembrane region" description="Helical" evidence="7">
    <location>
        <begin position="106"/>
        <end position="127"/>
    </location>
</feature>
<feature type="domain" description="Peptidase S54 rhomboid" evidence="8">
    <location>
        <begin position="218"/>
        <end position="266"/>
    </location>
</feature>
<dbReference type="PANTHER" id="PTHR43066:SF26">
    <property type="entry name" value="RHOMBOID PROTEASE GLPG"/>
    <property type="match status" value="1"/>
</dbReference>
<dbReference type="EMBL" id="BPQH01000007">
    <property type="protein sequence ID" value="GJD49960.1"/>
    <property type="molecule type" value="Genomic_DNA"/>
</dbReference>
<keyword evidence="10" id="KW-1185">Reference proteome</keyword>
<dbReference type="InterPro" id="IPR022764">
    <property type="entry name" value="Peptidase_S54_rhomboid_dom"/>
</dbReference>
<evidence type="ECO:0000256" key="3">
    <source>
        <dbReference type="ARBA" id="ARBA00022519"/>
    </source>
</evidence>
<reference evidence="9" key="2">
    <citation type="submission" date="2021-08" db="EMBL/GenBank/DDBJ databases">
        <authorList>
            <person name="Tani A."/>
            <person name="Ola A."/>
            <person name="Ogura Y."/>
            <person name="Katsura K."/>
            <person name="Hayashi T."/>
        </authorList>
    </citation>
    <scope>NUCLEOTIDE SEQUENCE</scope>
    <source>
        <strain evidence="9">KCTC 52305</strain>
    </source>
</reference>
<keyword evidence="6 7" id="KW-0472">Membrane</keyword>
<evidence type="ECO:0000256" key="1">
    <source>
        <dbReference type="ARBA" id="ARBA00004141"/>
    </source>
</evidence>
<evidence type="ECO:0000259" key="8">
    <source>
        <dbReference type="Pfam" id="PF01694"/>
    </source>
</evidence>
<evidence type="ECO:0000256" key="7">
    <source>
        <dbReference type="SAM" id="Phobius"/>
    </source>
</evidence>
<comment type="subcellular location">
    <subcellularLocation>
        <location evidence="1">Membrane</location>
        <topology evidence="1">Multi-pass membrane protein</topology>
    </subcellularLocation>
</comment>
<feature type="transmembrane region" description="Helical" evidence="7">
    <location>
        <begin position="248"/>
        <end position="268"/>
    </location>
</feature>
<feature type="domain" description="Peptidase S54 rhomboid" evidence="8">
    <location>
        <begin position="103"/>
        <end position="185"/>
    </location>
</feature>
<evidence type="ECO:0000313" key="10">
    <source>
        <dbReference type="Proteomes" id="UP001055167"/>
    </source>
</evidence>
<feature type="transmembrane region" description="Helical" evidence="7">
    <location>
        <begin position="139"/>
        <end position="160"/>
    </location>
</feature>
<keyword evidence="3" id="KW-0997">Cell inner membrane</keyword>
<dbReference type="Proteomes" id="UP001055167">
    <property type="component" value="Unassembled WGS sequence"/>
</dbReference>
<proteinExistence type="predicted"/>
<dbReference type="PANTHER" id="PTHR43066">
    <property type="entry name" value="RHOMBOID-RELATED PROTEIN"/>
    <property type="match status" value="1"/>
</dbReference>
<evidence type="ECO:0000313" key="9">
    <source>
        <dbReference type="EMBL" id="GJD49960.1"/>
    </source>
</evidence>